<dbReference type="EMBL" id="CM008051">
    <property type="protein sequence ID" value="PVH37112.1"/>
    <property type="molecule type" value="Genomic_DNA"/>
</dbReference>
<evidence type="ECO:0000256" key="1">
    <source>
        <dbReference type="SAM" id="MobiDB-lite"/>
    </source>
</evidence>
<gene>
    <name evidence="2" type="ORF">PAHAL_6G248700</name>
</gene>
<evidence type="ECO:0000313" key="2">
    <source>
        <dbReference type="EMBL" id="PVH37112.1"/>
    </source>
</evidence>
<accession>A0A2T8IHH1</accession>
<feature type="region of interest" description="Disordered" evidence="1">
    <location>
        <begin position="1"/>
        <end position="33"/>
    </location>
</feature>
<organism evidence="2">
    <name type="scientific">Panicum hallii</name>
    <dbReference type="NCBI Taxonomy" id="206008"/>
    <lineage>
        <taxon>Eukaryota</taxon>
        <taxon>Viridiplantae</taxon>
        <taxon>Streptophyta</taxon>
        <taxon>Embryophyta</taxon>
        <taxon>Tracheophyta</taxon>
        <taxon>Spermatophyta</taxon>
        <taxon>Magnoliopsida</taxon>
        <taxon>Liliopsida</taxon>
        <taxon>Poales</taxon>
        <taxon>Poaceae</taxon>
        <taxon>PACMAD clade</taxon>
        <taxon>Panicoideae</taxon>
        <taxon>Panicodae</taxon>
        <taxon>Paniceae</taxon>
        <taxon>Panicinae</taxon>
        <taxon>Panicum</taxon>
        <taxon>Panicum sect. Panicum</taxon>
    </lineage>
</organism>
<dbReference type="AlphaFoldDB" id="A0A2T8IHH1"/>
<proteinExistence type="predicted"/>
<dbReference type="Gramene" id="PVH37112">
    <property type="protein sequence ID" value="PVH37112"/>
    <property type="gene ID" value="PAHAL_6G248700"/>
</dbReference>
<feature type="compositionally biased region" description="Basic residues" evidence="1">
    <location>
        <begin position="1"/>
        <end position="20"/>
    </location>
</feature>
<reference evidence="2" key="1">
    <citation type="submission" date="2018-04" db="EMBL/GenBank/DDBJ databases">
        <title>WGS assembly of Panicum hallii.</title>
        <authorList>
            <person name="Lovell J."/>
            <person name="Jenkins J."/>
            <person name="Lowry D."/>
            <person name="Mamidi S."/>
            <person name="Sreedasyam A."/>
            <person name="Weng X."/>
            <person name="Barry K."/>
            <person name="Bonette J."/>
            <person name="Campitelli B."/>
            <person name="Daum C."/>
            <person name="Gordon S."/>
            <person name="Gould B."/>
            <person name="Lipzen A."/>
            <person name="Macqueen A."/>
            <person name="Palacio-Mejia J."/>
            <person name="Plott C."/>
            <person name="Shakirov E."/>
            <person name="Shu S."/>
            <person name="Yoshinaga Y."/>
            <person name="Zane M."/>
            <person name="Rokhsar D."/>
            <person name="Grimwood J."/>
            <person name="Schmutz J."/>
            <person name="Juenger T."/>
        </authorList>
    </citation>
    <scope>NUCLEOTIDE SEQUENCE [LARGE SCALE GENOMIC DNA]</scope>
    <source>
        <strain evidence="2">FIL2</strain>
    </source>
</reference>
<name>A0A2T8IHH1_9POAL</name>
<dbReference type="Proteomes" id="UP000243499">
    <property type="component" value="Chromosome 6"/>
</dbReference>
<protein>
    <submittedName>
        <fullName evidence="2">Uncharacterized protein</fullName>
    </submittedName>
</protein>
<sequence>MARGARQRRGVRWRRSRVHAQHSGSSSSIKDRSRPPLLAALRIRDGSQLHTWFCSSSSSWALDFALRFLSKISGARVGGSARGCGSAAEVAGRSTPGRGAGSNARYSLPPACLAMDWRWAFSAPARSARTLGRAAAARPCGRLRWPAVRRPGRRFRGAAILAAARACCTGRAVPRAAWLAASFLLGSPTTWNKSRVTYPAGRPAAHGHVGTAVGSRWMEQPRAPIRPGCRACERVHVPEPRTRQALLI</sequence>